<gene>
    <name evidence="1" type="ORF">EDD80_10592</name>
</gene>
<comment type="caution">
    <text evidence="1">The sequence shown here is derived from an EMBL/GenBank/DDBJ whole genome shotgun (WGS) entry which is preliminary data.</text>
</comment>
<organism evidence="1 2">
    <name type="scientific">Anseongella ginsenosidimutans</name>
    <dbReference type="NCBI Taxonomy" id="496056"/>
    <lineage>
        <taxon>Bacteria</taxon>
        <taxon>Pseudomonadati</taxon>
        <taxon>Bacteroidota</taxon>
        <taxon>Sphingobacteriia</taxon>
        <taxon>Sphingobacteriales</taxon>
        <taxon>Sphingobacteriaceae</taxon>
        <taxon>Anseongella</taxon>
    </lineage>
</organism>
<evidence type="ECO:0000313" key="1">
    <source>
        <dbReference type="EMBL" id="TCS87278.1"/>
    </source>
</evidence>
<evidence type="ECO:0000313" key="2">
    <source>
        <dbReference type="Proteomes" id="UP000295807"/>
    </source>
</evidence>
<name>A0A4R3KQS5_9SPHI</name>
<reference evidence="1 2" key="1">
    <citation type="submission" date="2019-03" db="EMBL/GenBank/DDBJ databases">
        <title>Genomic Encyclopedia of Type Strains, Phase IV (KMG-IV): sequencing the most valuable type-strain genomes for metagenomic binning, comparative biology and taxonomic classification.</title>
        <authorList>
            <person name="Goeker M."/>
        </authorList>
    </citation>
    <scope>NUCLEOTIDE SEQUENCE [LARGE SCALE GENOMIC DNA]</scope>
    <source>
        <strain evidence="1 2">DSM 21100</strain>
    </source>
</reference>
<accession>A0A4R3KQS5</accession>
<protein>
    <submittedName>
        <fullName evidence="1">Uncharacterized protein</fullName>
    </submittedName>
</protein>
<dbReference type="AlphaFoldDB" id="A0A4R3KQS5"/>
<dbReference type="EMBL" id="SMAD01000005">
    <property type="protein sequence ID" value="TCS87278.1"/>
    <property type="molecule type" value="Genomic_DNA"/>
</dbReference>
<proteinExistence type="predicted"/>
<keyword evidence="2" id="KW-1185">Reference proteome</keyword>
<sequence>MKQLHLIQKRPAFFNNTAFRKLFNVTEIDKLNPEEQKMYKLTIDADRNWRNVISYAKYEEKLIFAETLIRDTSFNDQKIAALVGVEECFVRQVRAKVSAYD</sequence>
<dbReference type="Proteomes" id="UP000295807">
    <property type="component" value="Unassembled WGS sequence"/>
</dbReference>